<organism>
    <name type="scientific">Branchiostoma floridae</name>
    <name type="common">Florida lancelet</name>
    <name type="synonym">Amphioxus</name>
    <dbReference type="NCBI Taxonomy" id="7739"/>
    <lineage>
        <taxon>Eukaryota</taxon>
        <taxon>Metazoa</taxon>
        <taxon>Chordata</taxon>
        <taxon>Cephalochordata</taxon>
        <taxon>Leptocardii</taxon>
        <taxon>Amphioxiformes</taxon>
        <taxon>Branchiostomatidae</taxon>
        <taxon>Branchiostoma</taxon>
    </lineage>
</organism>
<proteinExistence type="predicted"/>
<dbReference type="EMBL" id="GG666547">
    <property type="protein sequence ID" value="EEN57171.1"/>
    <property type="molecule type" value="Genomic_DNA"/>
</dbReference>
<evidence type="ECO:0000313" key="2">
    <source>
        <dbReference type="EMBL" id="EEN57171.1"/>
    </source>
</evidence>
<gene>
    <name evidence="2" type="ORF">BRAFLDRAFT_75608</name>
</gene>
<dbReference type="AlphaFoldDB" id="C3YRH4"/>
<feature type="region of interest" description="Disordered" evidence="1">
    <location>
        <begin position="1"/>
        <end position="46"/>
    </location>
</feature>
<feature type="region of interest" description="Disordered" evidence="1">
    <location>
        <begin position="59"/>
        <end position="83"/>
    </location>
</feature>
<dbReference type="InParanoid" id="C3YRH4"/>
<sequence>MTCNPPVAPKHRHGPSTKRVSGPRSRDTPSPGQPTGGKPSADDSPAFLSDVCADRCGTGRAEKAASGPRTGHHCPADSTSDLQSHDGAYRACHADISRDLVLTSRNISEHCLAMGNGINSFVVHRFLLKGGGGV</sequence>
<reference evidence="2" key="1">
    <citation type="journal article" date="2008" name="Nature">
        <title>The amphioxus genome and the evolution of the chordate karyotype.</title>
        <authorList>
            <consortium name="US DOE Joint Genome Institute (JGI-PGF)"/>
            <person name="Putnam N.H."/>
            <person name="Butts T."/>
            <person name="Ferrier D.E.K."/>
            <person name="Furlong R.F."/>
            <person name="Hellsten U."/>
            <person name="Kawashima T."/>
            <person name="Robinson-Rechavi M."/>
            <person name="Shoguchi E."/>
            <person name="Terry A."/>
            <person name="Yu J.-K."/>
            <person name="Benito-Gutierrez E.L."/>
            <person name="Dubchak I."/>
            <person name="Garcia-Fernandez J."/>
            <person name="Gibson-Brown J.J."/>
            <person name="Grigoriev I.V."/>
            <person name="Horton A.C."/>
            <person name="de Jong P.J."/>
            <person name="Jurka J."/>
            <person name="Kapitonov V.V."/>
            <person name="Kohara Y."/>
            <person name="Kuroki Y."/>
            <person name="Lindquist E."/>
            <person name="Lucas S."/>
            <person name="Osoegawa K."/>
            <person name="Pennacchio L.A."/>
            <person name="Salamov A.A."/>
            <person name="Satou Y."/>
            <person name="Sauka-Spengler T."/>
            <person name="Schmutz J."/>
            <person name="Shin-I T."/>
            <person name="Toyoda A."/>
            <person name="Bronner-Fraser M."/>
            <person name="Fujiyama A."/>
            <person name="Holland L.Z."/>
            <person name="Holland P.W.H."/>
            <person name="Satoh N."/>
            <person name="Rokhsar D.S."/>
        </authorList>
    </citation>
    <scope>NUCLEOTIDE SEQUENCE [LARGE SCALE GENOMIC DNA]</scope>
    <source>
        <strain evidence="2">S238N-H82</strain>
        <tissue evidence="2">Testes</tissue>
    </source>
</reference>
<evidence type="ECO:0000256" key="1">
    <source>
        <dbReference type="SAM" id="MobiDB-lite"/>
    </source>
</evidence>
<name>C3YRH4_BRAFL</name>
<accession>C3YRH4</accession>
<protein>
    <submittedName>
        <fullName evidence="2">Uncharacterized protein</fullName>
    </submittedName>
</protein>